<protein>
    <submittedName>
        <fullName evidence="7">Transposon Tn552 DNA-invertase bin3</fullName>
    </submittedName>
</protein>
<keyword evidence="2" id="KW-0238">DNA-binding</keyword>
<dbReference type="GO" id="GO:0000150">
    <property type="term" value="F:DNA strand exchange activity"/>
    <property type="evidence" value="ECO:0007669"/>
    <property type="project" value="InterPro"/>
</dbReference>
<dbReference type="Gene3D" id="3.40.50.1390">
    <property type="entry name" value="Resolvase, N-terminal catalytic domain"/>
    <property type="match status" value="1"/>
</dbReference>
<dbReference type="CDD" id="cd03768">
    <property type="entry name" value="SR_ResInv"/>
    <property type="match status" value="1"/>
</dbReference>
<evidence type="ECO:0000259" key="6">
    <source>
        <dbReference type="PROSITE" id="PS51736"/>
    </source>
</evidence>
<dbReference type="PROSITE" id="PS51736">
    <property type="entry name" value="RECOMBINASES_3"/>
    <property type="match status" value="1"/>
</dbReference>
<dbReference type="InterPro" id="IPR050639">
    <property type="entry name" value="SSR_resolvase"/>
</dbReference>
<evidence type="ECO:0000256" key="4">
    <source>
        <dbReference type="PIRSR" id="PIRSR606118-50"/>
    </source>
</evidence>
<accession>A0A376G768</accession>
<dbReference type="InterPro" id="IPR006118">
    <property type="entry name" value="Recombinase_CS"/>
</dbReference>
<dbReference type="RefSeq" id="WP_114999115.1">
    <property type="nucleotide sequence ID" value="NZ_UFXS01000001.1"/>
</dbReference>
<keyword evidence="1" id="KW-0229">DNA integration</keyword>
<sequence>MIAKYIRVSTTDQNTGRQETTSTDVKQYVDKISGAVKFAERPQASKLIKDIEQGKIDEVIIHNIDRIGRNQLDILTTIEYLKAKRIQLTVESLGLQMFTPTMKVSAAFSLITSIMATMAEMEREQIRERQLEGIEIAKAKGVYKGRTIGTTETTEQLLNKHNDIVKCLTSKMSIRETSAITKKSKSTVQKISQLLRA</sequence>
<dbReference type="PROSITE" id="PS00397">
    <property type="entry name" value="RECOMBINASES_1"/>
    <property type="match status" value="1"/>
</dbReference>
<evidence type="ECO:0000313" key="7">
    <source>
        <dbReference type="EMBL" id="STD54446.1"/>
    </source>
</evidence>
<dbReference type="Proteomes" id="UP000254737">
    <property type="component" value="Unassembled WGS sequence"/>
</dbReference>
<reference evidence="7 8" key="1">
    <citation type="submission" date="2018-06" db="EMBL/GenBank/DDBJ databases">
        <authorList>
            <consortium name="Pathogen Informatics"/>
            <person name="Doyle S."/>
        </authorList>
    </citation>
    <scope>NUCLEOTIDE SEQUENCE [LARGE SCALE GENOMIC DNA]</scope>
    <source>
        <strain evidence="7 8">NCTC13456</strain>
    </source>
</reference>
<feature type="domain" description="Resolvase/invertase-type recombinase catalytic" evidence="6">
    <location>
        <begin position="1"/>
        <end position="141"/>
    </location>
</feature>
<evidence type="ECO:0000256" key="3">
    <source>
        <dbReference type="ARBA" id="ARBA00023172"/>
    </source>
</evidence>
<dbReference type="InterPro" id="IPR036162">
    <property type="entry name" value="Resolvase-like_N_sf"/>
</dbReference>
<dbReference type="InterPro" id="IPR006119">
    <property type="entry name" value="Resolv_N"/>
</dbReference>
<dbReference type="SUPFAM" id="SSF53041">
    <property type="entry name" value="Resolvase-like"/>
    <property type="match status" value="1"/>
</dbReference>
<feature type="active site" description="O-(5'-phospho-DNA)-serine intermediate" evidence="4 5">
    <location>
        <position position="9"/>
    </location>
</feature>
<organism evidence="7 8">
    <name type="scientific">Empedobacter falsenii</name>
    <dbReference type="NCBI Taxonomy" id="343874"/>
    <lineage>
        <taxon>Bacteria</taxon>
        <taxon>Pseudomonadati</taxon>
        <taxon>Bacteroidota</taxon>
        <taxon>Flavobacteriia</taxon>
        <taxon>Flavobacteriales</taxon>
        <taxon>Weeksellaceae</taxon>
        <taxon>Empedobacter</taxon>
    </lineage>
</organism>
<dbReference type="EMBL" id="UFXS01000001">
    <property type="protein sequence ID" value="STD54446.1"/>
    <property type="molecule type" value="Genomic_DNA"/>
</dbReference>
<dbReference type="GO" id="GO:0015074">
    <property type="term" value="P:DNA integration"/>
    <property type="evidence" value="ECO:0007669"/>
    <property type="project" value="UniProtKB-KW"/>
</dbReference>
<keyword evidence="3" id="KW-0233">DNA recombination</keyword>
<evidence type="ECO:0000256" key="5">
    <source>
        <dbReference type="PROSITE-ProRule" id="PRU10137"/>
    </source>
</evidence>
<dbReference type="AlphaFoldDB" id="A0A376G768"/>
<dbReference type="Pfam" id="PF00239">
    <property type="entry name" value="Resolvase"/>
    <property type="match status" value="1"/>
</dbReference>
<evidence type="ECO:0000256" key="2">
    <source>
        <dbReference type="ARBA" id="ARBA00023125"/>
    </source>
</evidence>
<dbReference type="SMART" id="SM00857">
    <property type="entry name" value="Resolvase"/>
    <property type="match status" value="1"/>
</dbReference>
<dbReference type="PANTHER" id="PTHR30461:SF19">
    <property type="entry name" value="SITE-SPECIFIC RECOMBINASE RESOLVASE FAMILY"/>
    <property type="match status" value="1"/>
</dbReference>
<evidence type="ECO:0000256" key="1">
    <source>
        <dbReference type="ARBA" id="ARBA00022908"/>
    </source>
</evidence>
<dbReference type="GO" id="GO:0003677">
    <property type="term" value="F:DNA binding"/>
    <property type="evidence" value="ECO:0007669"/>
    <property type="project" value="UniProtKB-KW"/>
</dbReference>
<gene>
    <name evidence="7" type="primary">bin3</name>
    <name evidence="7" type="ORF">NCTC13456_01019</name>
</gene>
<proteinExistence type="predicted"/>
<name>A0A376G768_9FLAO</name>
<evidence type="ECO:0000313" key="8">
    <source>
        <dbReference type="Proteomes" id="UP000254737"/>
    </source>
</evidence>
<dbReference type="PANTHER" id="PTHR30461">
    <property type="entry name" value="DNA-INVERTASE FROM LAMBDOID PROPHAGE"/>
    <property type="match status" value="1"/>
</dbReference>